<dbReference type="EMBL" id="JACCBA010000001">
    <property type="protein sequence ID" value="NYD51740.1"/>
    <property type="molecule type" value="Genomic_DNA"/>
</dbReference>
<dbReference type="SUPFAM" id="SSF56349">
    <property type="entry name" value="DNA breaking-rejoining enzymes"/>
    <property type="match status" value="1"/>
</dbReference>
<evidence type="ECO:0000259" key="3">
    <source>
        <dbReference type="PROSITE" id="PS51898"/>
    </source>
</evidence>
<feature type="domain" description="Tyr recombinase" evidence="3">
    <location>
        <begin position="1"/>
        <end position="118"/>
    </location>
</feature>
<dbReference type="GO" id="GO:0006310">
    <property type="term" value="P:DNA recombination"/>
    <property type="evidence" value="ECO:0007669"/>
    <property type="project" value="UniProtKB-KW"/>
</dbReference>
<dbReference type="AlphaFoldDB" id="A0A7Y9ERG2"/>
<reference evidence="4 5" key="1">
    <citation type="submission" date="2020-07" db="EMBL/GenBank/DDBJ databases">
        <title>Sequencing the genomes of 1000 actinobacteria strains.</title>
        <authorList>
            <person name="Klenk H.-P."/>
        </authorList>
    </citation>
    <scope>NUCLEOTIDE SEQUENCE [LARGE SCALE GENOMIC DNA]</scope>
    <source>
        <strain evidence="4 5">DSM 40398</strain>
    </source>
</reference>
<proteinExistence type="predicted"/>
<dbReference type="InterPro" id="IPR011010">
    <property type="entry name" value="DNA_brk_join_enz"/>
</dbReference>
<dbReference type="Proteomes" id="UP000529783">
    <property type="component" value="Unassembled WGS sequence"/>
</dbReference>
<dbReference type="InterPro" id="IPR013762">
    <property type="entry name" value="Integrase-like_cat_sf"/>
</dbReference>
<dbReference type="InterPro" id="IPR002104">
    <property type="entry name" value="Integrase_catalytic"/>
</dbReference>
<evidence type="ECO:0000313" key="5">
    <source>
        <dbReference type="Proteomes" id="UP000529783"/>
    </source>
</evidence>
<organism evidence="4 5">
    <name type="scientific">Actinomadura luteofluorescens</name>
    <dbReference type="NCBI Taxonomy" id="46163"/>
    <lineage>
        <taxon>Bacteria</taxon>
        <taxon>Bacillati</taxon>
        <taxon>Actinomycetota</taxon>
        <taxon>Actinomycetes</taxon>
        <taxon>Streptosporangiales</taxon>
        <taxon>Thermomonosporaceae</taxon>
        <taxon>Actinomadura</taxon>
    </lineage>
</organism>
<dbReference type="Pfam" id="PF00589">
    <property type="entry name" value="Phage_integrase"/>
    <property type="match status" value="1"/>
</dbReference>
<dbReference type="GO" id="GO:0003677">
    <property type="term" value="F:DNA binding"/>
    <property type="evidence" value="ECO:0007669"/>
    <property type="project" value="InterPro"/>
</dbReference>
<dbReference type="PROSITE" id="PS51898">
    <property type="entry name" value="TYR_RECOMBINASE"/>
    <property type="match status" value="1"/>
</dbReference>
<dbReference type="RefSeq" id="WP_246396269.1">
    <property type="nucleotide sequence ID" value="NZ_JACCBA010000001.1"/>
</dbReference>
<keyword evidence="5" id="KW-1185">Reference proteome</keyword>
<gene>
    <name evidence="4" type="ORF">BJY14_007723</name>
</gene>
<sequence>MPNSAHWDQGGARPGRRPDDGRQRAPEHGRDGVKADTEVDLPLFATPTGRPIDQPYVFRLLQRVAKAAGIAQADRLSPHSLQHSVATLLLDRGHPLHVVQDFLGHAGPRTTFGEGDLT</sequence>
<evidence type="ECO:0000256" key="2">
    <source>
        <dbReference type="SAM" id="MobiDB-lite"/>
    </source>
</evidence>
<feature type="region of interest" description="Disordered" evidence="2">
    <location>
        <begin position="1"/>
        <end position="46"/>
    </location>
</feature>
<protein>
    <submittedName>
        <fullName evidence="4">Site-specific recombinase XerD</fullName>
    </submittedName>
</protein>
<keyword evidence="1" id="KW-0233">DNA recombination</keyword>
<evidence type="ECO:0000256" key="1">
    <source>
        <dbReference type="ARBA" id="ARBA00023172"/>
    </source>
</evidence>
<dbReference type="Gene3D" id="1.10.443.10">
    <property type="entry name" value="Intergrase catalytic core"/>
    <property type="match status" value="1"/>
</dbReference>
<name>A0A7Y9ERG2_9ACTN</name>
<evidence type="ECO:0000313" key="4">
    <source>
        <dbReference type="EMBL" id="NYD51740.1"/>
    </source>
</evidence>
<dbReference type="GO" id="GO:0015074">
    <property type="term" value="P:DNA integration"/>
    <property type="evidence" value="ECO:0007669"/>
    <property type="project" value="InterPro"/>
</dbReference>
<feature type="compositionally biased region" description="Basic and acidic residues" evidence="2">
    <location>
        <begin position="16"/>
        <end position="37"/>
    </location>
</feature>
<comment type="caution">
    <text evidence="4">The sequence shown here is derived from an EMBL/GenBank/DDBJ whole genome shotgun (WGS) entry which is preliminary data.</text>
</comment>
<accession>A0A7Y9ERG2</accession>